<evidence type="ECO:0000259" key="1">
    <source>
        <dbReference type="Pfam" id="PF06985"/>
    </source>
</evidence>
<name>A0AAD9S2I8_PHOAM</name>
<accession>A0AAD9S2I8</accession>
<reference evidence="2" key="1">
    <citation type="submission" date="2023-06" db="EMBL/GenBank/DDBJ databases">
        <authorList>
            <person name="Noh H."/>
        </authorList>
    </citation>
    <scope>NUCLEOTIDE SEQUENCE</scope>
    <source>
        <strain evidence="2">DUCC20226</strain>
    </source>
</reference>
<dbReference type="Pfam" id="PF06985">
    <property type="entry name" value="HET"/>
    <property type="match status" value="1"/>
</dbReference>
<dbReference type="EMBL" id="JAUJFL010000011">
    <property type="protein sequence ID" value="KAK2596446.1"/>
    <property type="molecule type" value="Genomic_DNA"/>
</dbReference>
<organism evidence="2 3">
    <name type="scientific">Phomopsis amygdali</name>
    <name type="common">Fusicoccum amygdali</name>
    <dbReference type="NCBI Taxonomy" id="1214568"/>
    <lineage>
        <taxon>Eukaryota</taxon>
        <taxon>Fungi</taxon>
        <taxon>Dikarya</taxon>
        <taxon>Ascomycota</taxon>
        <taxon>Pezizomycotina</taxon>
        <taxon>Sordariomycetes</taxon>
        <taxon>Sordariomycetidae</taxon>
        <taxon>Diaporthales</taxon>
        <taxon>Diaporthaceae</taxon>
        <taxon>Diaporthe</taxon>
    </lineage>
</organism>
<dbReference type="Proteomes" id="UP001265746">
    <property type="component" value="Unassembled WGS sequence"/>
</dbReference>
<proteinExistence type="predicted"/>
<feature type="domain" description="Heterokaryon incompatibility" evidence="1">
    <location>
        <begin position="216"/>
        <end position="357"/>
    </location>
</feature>
<sequence length="621" mass="70559">MLCRMCRDNLGNVSTRYNHHNSTQSFYNAIEANCFICRNIWQKIVEVSDSTLYESGDWVPRTYEQFLTQLQPHLPSEDVFWNYASTVNPPELNSQPLFSVIRTETRRHNARALDFAVTLRQGLAQMSFRRVQNQKNDTEPLHSSECKPLANSWSTSQNPHLWAQWLRRCSTSHNKCRSIRERQYFSPSRLVEIVISDGKATGWRIVEQAADDPRPYCTLSHCWGKSLHFCLGRDNYSNLLAEQDMMKLPKTYREACEIATSLGFSHIWIDSLCIIQDDVSDWEKESALMGQIYEGAVVNIAATWAADGSLGLYHGRDPATLSAPDIGEANTTLARLRMYTDDIEEAPLNTRAWVLQERYLAPGQLSFTRNQVYWECQELMACEQFPEGMPAEAWDPKLMAGFLSNYRTFAPPVGKPSVDLGDIASVNEAWWAMVKAYSSCYLTKTSDKLVALAGLAGKVRETLKDTYLAGMWRNEILSQVCWNTYSQHDRAVSRIRGCWIPTWSWASLDGPIVPDLGYGPRPGHVVMDFSEVLGVHVATDHPSGLYNFTSCRLHLRAVCLRGRLFSQKSENSIHETNVTLKPLVPSPLLGDSGTPVNTIIDWDEYIPRDAVRFDDDVSKRI</sequence>
<comment type="caution">
    <text evidence="2">The sequence shown here is derived from an EMBL/GenBank/DDBJ whole genome shotgun (WGS) entry which is preliminary data.</text>
</comment>
<dbReference type="PANTHER" id="PTHR33112:SF10">
    <property type="entry name" value="TOL"/>
    <property type="match status" value="1"/>
</dbReference>
<protein>
    <recommendedName>
        <fullName evidence="1">Heterokaryon incompatibility domain-containing protein</fullName>
    </recommendedName>
</protein>
<evidence type="ECO:0000313" key="3">
    <source>
        <dbReference type="Proteomes" id="UP001265746"/>
    </source>
</evidence>
<gene>
    <name evidence="2" type="ORF">N8I77_013336</name>
</gene>
<dbReference type="PANTHER" id="PTHR33112">
    <property type="entry name" value="DOMAIN PROTEIN, PUTATIVE-RELATED"/>
    <property type="match status" value="1"/>
</dbReference>
<dbReference type="AlphaFoldDB" id="A0AAD9S2I8"/>
<evidence type="ECO:0000313" key="2">
    <source>
        <dbReference type="EMBL" id="KAK2596446.1"/>
    </source>
</evidence>
<keyword evidence="3" id="KW-1185">Reference proteome</keyword>
<dbReference type="InterPro" id="IPR010730">
    <property type="entry name" value="HET"/>
</dbReference>